<evidence type="ECO:0000256" key="2">
    <source>
        <dbReference type="SAM" id="MobiDB-lite"/>
    </source>
</evidence>
<reference evidence="4 5" key="1">
    <citation type="submission" date="2020-04" db="EMBL/GenBank/DDBJ databases">
        <title>Perkinsus chesapeaki whole genome sequence.</title>
        <authorList>
            <person name="Bogema D.R."/>
        </authorList>
    </citation>
    <scope>NUCLEOTIDE SEQUENCE [LARGE SCALE GENOMIC DNA]</scope>
    <source>
        <strain evidence="4">ATCC PRA-425</strain>
    </source>
</reference>
<accession>A0A7J6N2T8</accession>
<dbReference type="GO" id="GO:0008270">
    <property type="term" value="F:zinc ion binding"/>
    <property type="evidence" value="ECO:0007669"/>
    <property type="project" value="UniProtKB-KW"/>
</dbReference>
<feature type="compositionally biased region" description="Polar residues" evidence="2">
    <location>
        <begin position="236"/>
        <end position="252"/>
    </location>
</feature>
<dbReference type="SMART" id="SM00184">
    <property type="entry name" value="RING"/>
    <property type="match status" value="1"/>
</dbReference>
<dbReference type="Gene3D" id="3.30.40.10">
    <property type="entry name" value="Zinc/RING finger domain, C3HC4 (zinc finger)"/>
    <property type="match status" value="1"/>
</dbReference>
<evidence type="ECO:0000256" key="1">
    <source>
        <dbReference type="PROSITE-ProRule" id="PRU00175"/>
    </source>
</evidence>
<dbReference type="OrthoDB" id="412686at2759"/>
<sequence length="583" mass="64422">MANAGFVTSSRIKSSTESSGKEAGDAILKSLTNDAHLESPLVVGRQAATRLFDFCTEAWSKDSHARPKDMCSYRYRMDSGEITATVILRLPGRTNPMVVPNSQNWFRNRSNAQNAAALRALVELGVVRRPTKREEDAIFGDNLVDFHKLVAEEQSSETKTEKKSSENCTTVGRAPPQFNGPYAQYKAPMLPHPRWVGKPTWRSLKSSKSASPVSSIGSYEGCAEPTPKSYPGYHLSQRQNSGDASTLADSESSVSIRNVIVDGAQTVDRFGVRQQHHHTTAEDAAGHHGYYYAEDGYYQGPAQEASGLQQQQYGDYYHNGYYHHPMHSGVYYSVAAAPQPLSASPDGGSPYADSSYSPYSTSGYATCTTTTSVTQGHTPQFFSEGGNVASQHSTAASAPHYGSGIELTRSGMVGRPAHVCVAEVAVDVDVILTVRSWWPSDLSIEEVREHGLNQAHASARQWWSEHYLEFVNQRRALQQQPQYFKAVDMECAICLESNSDCRLRTCQHGFHHECLTKWFCKSRKLCCPLCRSSLDTYIPEHIRHKASEIVEEEVMHPEVITLRVEEGVIEPNDSEASPVNGSL</sequence>
<evidence type="ECO:0000313" key="4">
    <source>
        <dbReference type="EMBL" id="KAF4677780.1"/>
    </source>
</evidence>
<dbReference type="EMBL" id="JAAPAO010000008">
    <property type="protein sequence ID" value="KAF4677780.1"/>
    <property type="molecule type" value="Genomic_DNA"/>
</dbReference>
<dbReference type="PROSITE" id="PS50089">
    <property type="entry name" value="ZF_RING_2"/>
    <property type="match status" value="1"/>
</dbReference>
<feature type="region of interest" description="Disordered" evidence="2">
    <location>
        <begin position="153"/>
        <end position="175"/>
    </location>
</feature>
<organism evidence="4 5">
    <name type="scientific">Perkinsus chesapeaki</name>
    <name type="common">Clam parasite</name>
    <name type="synonym">Perkinsus andrewsi</name>
    <dbReference type="NCBI Taxonomy" id="330153"/>
    <lineage>
        <taxon>Eukaryota</taxon>
        <taxon>Sar</taxon>
        <taxon>Alveolata</taxon>
        <taxon>Perkinsozoa</taxon>
        <taxon>Perkinsea</taxon>
        <taxon>Perkinsida</taxon>
        <taxon>Perkinsidae</taxon>
        <taxon>Perkinsus</taxon>
    </lineage>
</organism>
<keyword evidence="1" id="KW-0863">Zinc-finger</keyword>
<dbReference type="Pfam" id="PF13639">
    <property type="entry name" value="zf-RING_2"/>
    <property type="match status" value="1"/>
</dbReference>
<name>A0A7J6N2T8_PERCH</name>
<keyword evidence="1" id="KW-0479">Metal-binding</keyword>
<keyword evidence="5" id="KW-1185">Reference proteome</keyword>
<evidence type="ECO:0000259" key="3">
    <source>
        <dbReference type="PROSITE" id="PS50089"/>
    </source>
</evidence>
<feature type="compositionally biased region" description="Basic and acidic residues" evidence="2">
    <location>
        <begin position="153"/>
        <end position="165"/>
    </location>
</feature>
<dbReference type="InterPro" id="IPR001841">
    <property type="entry name" value="Znf_RING"/>
</dbReference>
<gene>
    <name evidence="4" type="ORF">FOL47_010374</name>
</gene>
<feature type="domain" description="RING-type" evidence="3">
    <location>
        <begin position="491"/>
        <end position="531"/>
    </location>
</feature>
<keyword evidence="1" id="KW-0862">Zinc</keyword>
<dbReference type="AlphaFoldDB" id="A0A7J6N2T8"/>
<feature type="region of interest" description="Disordered" evidence="2">
    <location>
        <begin position="230"/>
        <end position="252"/>
    </location>
</feature>
<comment type="caution">
    <text evidence="4">The sequence shown here is derived from an EMBL/GenBank/DDBJ whole genome shotgun (WGS) entry which is preliminary data.</text>
</comment>
<dbReference type="PANTHER" id="PTHR12109">
    <property type="entry name" value="RING FINGER PROTEIN 141-RELATED"/>
    <property type="match status" value="1"/>
</dbReference>
<dbReference type="InterPro" id="IPR013083">
    <property type="entry name" value="Znf_RING/FYVE/PHD"/>
</dbReference>
<dbReference type="SUPFAM" id="SSF57850">
    <property type="entry name" value="RING/U-box"/>
    <property type="match status" value="1"/>
</dbReference>
<dbReference type="InterPro" id="IPR047126">
    <property type="entry name" value="RNF141-like"/>
</dbReference>
<proteinExistence type="predicted"/>
<dbReference type="Proteomes" id="UP000591131">
    <property type="component" value="Unassembled WGS sequence"/>
</dbReference>
<evidence type="ECO:0000313" key="5">
    <source>
        <dbReference type="Proteomes" id="UP000591131"/>
    </source>
</evidence>
<protein>
    <recommendedName>
        <fullName evidence="3">RING-type domain-containing protein</fullName>
    </recommendedName>
</protein>